<evidence type="ECO:0000259" key="1">
    <source>
        <dbReference type="Pfam" id="PF16371"/>
    </source>
</evidence>
<protein>
    <recommendedName>
        <fullName evidence="1">Calcineurin-like phosphoesterase N-terminal domain-containing protein</fullName>
    </recommendedName>
</protein>
<dbReference type="InterPro" id="IPR013783">
    <property type="entry name" value="Ig-like_fold"/>
</dbReference>
<name>A0A382HMH3_9ZZZZ</name>
<dbReference type="Gene3D" id="3.60.21.10">
    <property type="match status" value="1"/>
</dbReference>
<reference evidence="2" key="1">
    <citation type="submission" date="2018-05" db="EMBL/GenBank/DDBJ databases">
        <authorList>
            <person name="Lanie J.A."/>
            <person name="Ng W.-L."/>
            <person name="Kazmierczak K.M."/>
            <person name="Andrzejewski T.M."/>
            <person name="Davidsen T.M."/>
            <person name="Wayne K.J."/>
            <person name="Tettelin H."/>
            <person name="Glass J.I."/>
            <person name="Rusch D."/>
            <person name="Podicherti R."/>
            <person name="Tsui H.-C.T."/>
            <person name="Winkler M.E."/>
        </authorList>
    </citation>
    <scope>NUCLEOTIDE SEQUENCE</scope>
</reference>
<proteinExistence type="predicted"/>
<sequence>MRDTLRGVALVGLGLLTVPALVRVPSAVEACGAPAASETARGHVFEDTNGNGGRDAGEPGVSGVAVSNGCAVTVTDDGGAYAVAVAPGQILFITKPSRYAVAVDEHNVAQFFYRHYPAGTPTTVEGSPVGWRFPVVEATGPLPAAVDFPLYPLEAASDRFLAHGFADPQARFDVSQDMLREDLINTLMGNPYGVQFGLTMGDVANDNLAIYDRHKRMMGLLDVPQWYLPGNHDLNYASPDERLANETYKRHFGPTYYSFDHGNVHFVALNNVEYAGAGADGRNGGYRGY</sequence>
<dbReference type="Pfam" id="PF16371">
    <property type="entry name" value="MetallophosN"/>
    <property type="match status" value="1"/>
</dbReference>
<accession>A0A382HMH3</accession>
<dbReference type="EMBL" id="UINC01062161">
    <property type="protein sequence ID" value="SVB88500.1"/>
    <property type="molecule type" value="Genomic_DNA"/>
</dbReference>
<dbReference type="InterPro" id="IPR029052">
    <property type="entry name" value="Metallo-depent_PP-like"/>
</dbReference>
<dbReference type="SUPFAM" id="SSF56300">
    <property type="entry name" value="Metallo-dependent phosphatases"/>
    <property type="match status" value="1"/>
</dbReference>
<dbReference type="AlphaFoldDB" id="A0A382HMH3"/>
<dbReference type="InterPro" id="IPR051918">
    <property type="entry name" value="STPP_CPPED1"/>
</dbReference>
<feature type="non-terminal residue" evidence="2">
    <location>
        <position position="289"/>
    </location>
</feature>
<dbReference type="InterPro" id="IPR032285">
    <property type="entry name" value="Metallophos_N"/>
</dbReference>
<dbReference type="Gene3D" id="2.60.40.10">
    <property type="entry name" value="Immunoglobulins"/>
    <property type="match status" value="1"/>
</dbReference>
<dbReference type="SUPFAM" id="SSF117074">
    <property type="entry name" value="Hypothetical protein PA1324"/>
    <property type="match status" value="1"/>
</dbReference>
<gene>
    <name evidence="2" type="ORF">METZ01_LOCUS241354</name>
</gene>
<evidence type="ECO:0000313" key="2">
    <source>
        <dbReference type="EMBL" id="SVB88500.1"/>
    </source>
</evidence>
<dbReference type="PANTHER" id="PTHR43143">
    <property type="entry name" value="METALLOPHOSPHOESTERASE, CALCINEURIN SUPERFAMILY"/>
    <property type="match status" value="1"/>
</dbReference>
<organism evidence="2">
    <name type="scientific">marine metagenome</name>
    <dbReference type="NCBI Taxonomy" id="408172"/>
    <lineage>
        <taxon>unclassified sequences</taxon>
        <taxon>metagenomes</taxon>
        <taxon>ecological metagenomes</taxon>
    </lineage>
</organism>
<feature type="domain" description="Calcineurin-like phosphoesterase N-terminal" evidence="1">
    <location>
        <begin position="57"/>
        <end position="116"/>
    </location>
</feature>
<dbReference type="PANTHER" id="PTHR43143:SF1">
    <property type="entry name" value="SERINE_THREONINE-PROTEIN PHOSPHATASE CPPED1"/>
    <property type="match status" value="1"/>
</dbReference>